<comment type="similarity">
    <text evidence="4">Belongs to the cellobiose 2-epimerase family.</text>
</comment>
<proteinExistence type="inferred from homology"/>
<evidence type="ECO:0000313" key="6">
    <source>
        <dbReference type="Proteomes" id="UP000255283"/>
    </source>
</evidence>
<dbReference type="GO" id="GO:0005975">
    <property type="term" value="P:carbohydrate metabolic process"/>
    <property type="evidence" value="ECO:0007669"/>
    <property type="project" value="InterPro"/>
</dbReference>
<comment type="function">
    <text evidence="4">Catalyzes the reversible epimerization of cellobiose to 4-O-beta-D-glucopyranosyl-D-mannose (Glc-Man).</text>
</comment>
<sequence length="402" mass="47068">MRDVLTNNILPYWINNVTDHENGGFYGRIDGYENVHPEADKGAVMNARILWSFAASYRVLKKREYLETARRAKDYIEAHFLDKEYGGLYWSVDYKGNPVDTKKQTYAIGFAIYGFSEYARATGDKEALAVALSLYDDIERHAFDAENNGYVEALTREWAPIADMRLSDKDENGSRTMNTHLHIIEPYTNLYRCMKEMGISPVEHGTEEEQTMWRVGKSAENLLDIFINKLLNKQTYHLDLFFNDKWEGKRNVESYGHDIEASWLLHEAALVLGDKKMLQRVEPVVRRVAFAADEGLRKDGAMIYEHWKDTGRQDLQRQWWVECETVIGHINLYQHFHIEEALDIAVRCWSFIQKHLIDEQHGEWYWAMLEDGTVDHDGDKAGFWKCPYHNSRMCLELIERDF</sequence>
<evidence type="ECO:0000256" key="3">
    <source>
        <dbReference type="ARBA" id="ARBA00023235"/>
    </source>
</evidence>
<protein>
    <recommendedName>
        <fullName evidence="4">Cellobiose 2-epimerase</fullName>
        <shortName evidence="4">CE</shortName>
        <ecNumber evidence="4">5.1.3.11</ecNumber>
    </recommendedName>
</protein>
<evidence type="ECO:0000256" key="1">
    <source>
        <dbReference type="ARBA" id="ARBA00001470"/>
    </source>
</evidence>
<dbReference type="InterPro" id="IPR010819">
    <property type="entry name" value="AGE/CE"/>
</dbReference>
<dbReference type="HAMAP" id="MF_00929">
    <property type="entry name" value="Cellobiose_2_epim"/>
    <property type="match status" value="1"/>
</dbReference>
<reference evidence="5 6" key="1">
    <citation type="submission" date="2018-06" db="EMBL/GenBank/DDBJ databases">
        <authorList>
            <consortium name="Pathogen Informatics"/>
            <person name="Doyle S."/>
        </authorList>
    </citation>
    <scope>NUCLEOTIDE SEQUENCE [LARGE SCALE GENOMIC DNA]</scope>
    <source>
        <strain evidence="5 6">NCTC13063</strain>
    </source>
</reference>
<dbReference type="EC" id="5.1.3.11" evidence="4"/>
<dbReference type="Pfam" id="PF07221">
    <property type="entry name" value="GlcNAc_2-epim"/>
    <property type="match status" value="1"/>
</dbReference>
<comment type="catalytic activity">
    <reaction evidence="1 4">
        <text>D-cellobiose = beta-D-glucosyl-(1-&gt;4)-D-mannopyranose</text>
        <dbReference type="Rhea" id="RHEA:23384"/>
        <dbReference type="ChEBI" id="CHEBI:17057"/>
        <dbReference type="ChEBI" id="CHEBI:47931"/>
        <dbReference type="EC" id="5.1.3.11"/>
    </reaction>
</comment>
<dbReference type="Gene3D" id="1.50.10.10">
    <property type="match status" value="1"/>
</dbReference>
<keyword evidence="5" id="KW-0378">Hydrolase</keyword>
<dbReference type="AlphaFoldDB" id="A0AAQ1UH68"/>
<dbReference type="Proteomes" id="UP000255283">
    <property type="component" value="Unassembled WGS sequence"/>
</dbReference>
<accession>A0AAQ1UH68</accession>
<dbReference type="SUPFAM" id="SSF48208">
    <property type="entry name" value="Six-hairpin glycosidases"/>
    <property type="match status" value="1"/>
</dbReference>
<evidence type="ECO:0000313" key="5">
    <source>
        <dbReference type="EMBL" id="SUB79100.1"/>
    </source>
</evidence>
<dbReference type="EMBL" id="UGTJ01000001">
    <property type="protein sequence ID" value="SUB79100.1"/>
    <property type="molecule type" value="Genomic_DNA"/>
</dbReference>
<dbReference type="InterPro" id="IPR012341">
    <property type="entry name" value="6hp_glycosidase-like_sf"/>
</dbReference>
<dbReference type="InterPro" id="IPR008928">
    <property type="entry name" value="6-hairpin_glycosidase_sf"/>
</dbReference>
<dbReference type="PANTHER" id="PTHR15108">
    <property type="entry name" value="N-ACYLGLUCOSAMINE-2-EPIMERASE"/>
    <property type="match status" value="1"/>
</dbReference>
<dbReference type="GO" id="GO:0016787">
    <property type="term" value="F:hydrolase activity"/>
    <property type="evidence" value="ECO:0007669"/>
    <property type="project" value="UniProtKB-KW"/>
</dbReference>
<evidence type="ECO:0000256" key="4">
    <source>
        <dbReference type="HAMAP-Rule" id="MF_00929"/>
    </source>
</evidence>
<dbReference type="InterPro" id="IPR028584">
    <property type="entry name" value="Cellobiose_2_epim"/>
</dbReference>
<comment type="similarity">
    <text evidence="2">Belongs to the N-acylglucosamine 2-epimerase family.</text>
</comment>
<evidence type="ECO:0000256" key="2">
    <source>
        <dbReference type="ARBA" id="ARBA00008558"/>
    </source>
</evidence>
<dbReference type="GO" id="GO:0047736">
    <property type="term" value="F:cellobiose epimerase activity"/>
    <property type="evidence" value="ECO:0007669"/>
    <property type="project" value="UniProtKB-UniRule"/>
</dbReference>
<keyword evidence="3 4" id="KW-0413">Isomerase</keyword>
<comment type="caution">
    <text evidence="5">The sequence shown here is derived from an EMBL/GenBank/DDBJ whole genome shotgun (WGS) entry which is preliminary data.</text>
</comment>
<organism evidence="5 6">
    <name type="scientific">Segatella buccae</name>
    <dbReference type="NCBI Taxonomy" id="28126"/>
    <lineage>
        <taxon>Bacteria</taxon>
        <taxon>Pseudomonadati</taxon>
        <taxon>Bacteroidota</taxon>
        <taxon>Bacteroidia</taxon>
        <taxon>Bacteroidales</taxon>
        <taxon>Prevotellaceae</taxon>
        <taxon>Segatella</taxon>
    </lineage>
</organism>
<name>A0AAQ1UH68_9BACT</name>
<gene>
    <name evidence="5" type="ORF">NCTC13063_00355</name>
</gene>